<reference evidence="4 5" key="1">
    <citation type="submission" date="2019-03" db="EMBL/GenBank/DDBJ databases">
        <title>Genomic Encyclopedia of Type Strains, Phase IV (KMG-IV): sequencing the most valuable type-strain genomes for metagenomic binning, comparative biology and taxonomic classification.</title>
        <authorList>
            <person name="Goeker M."/>
        </authorList>
    </citation>
    <scope>NUCLEOTIDE SEQUENCE [LARGE SCALE GENOMIC DNA]</scope>
    <source>
        <strain evidence="4 5">DSM 45775</strain>
    </source>
</reference>
<dbReference type="InterPro" id="IPR022479">
    <property type="entry name" value="PqqD_bac"/>
</dbReference>
<comment type="pathway">
    <text evidence="1">Cofactor biosynthesis; pyrroloquinoline quinone biosynthesis.</text>
</comment>
<comment type="caution">
    <text evidence="4">The sequence shown here is derived from an EMBL/GenBank/DDBJ whole genome shotgun (WGS) entry which is preliminary data.</text>
</comment>
<dbReference type="InterPro" id="IPR041881">
    <property type="entry name" value="PqqD_sf"/>
</dbReference>
<dbReference type="GO" id="GO:0018189">
    <property type="term" value="P:pyrroloquinoline quinone biosynthetic process"/>
    <property type="evidence" value="ECO:0007669"/>
    <property type="project" value="UniProtKB-UniPathway"/>
</dbReference>
<dbReference type="EMBL" id="SNYO01000001">
    <property type="protein sequence ID" value="TDQ65698.1"/>
    <property type="molecule type" value="Genomic_DNA"/>
</dbReference>
<sequence length="93" mass="10437">MTSTVPRTGRPKLARFVKTRYDSARERQVLLGPETVVVLNPTGADILALCDGARSVAEIVDELGRRYDRVVDDEVEAFLAKLVSRRWVEIDHA</sequence>
<dbReference type="AlphaFoldDB" id="A0A4V3DB95"/>
<comment type="subunit">
    <text evidence="2">Monomer. Interacts with PqqE.</text>
</comment>
<dbReference type="NCBIfam" id="TIGR03859">
    <property type="entry name" value="PQQ_PqqD"/>
    <property type="match status" value="1"/>
</dbReference>
<keyword evidence="3" id="KW-0884">PQQ biosynthesis</keyword>
<protein>
    <submittedName>
        <fullName evidence="4">Pyrroloquinoline quinone biosynthesis protein D</fullName>
    </submittedName>
</protein>
<dbReference type="OrthoDB" id="7995890at2"/>
<name>A0A4V3DB95_9PSEU</name>
<dbReference type="InterPro" id="IPR008792">
    <property type="entry name" value="PQQD"/>
</dbReference>
<dbReference type="Pfam" id="PF05402">
    <property type="entry name" value="PqqD"/>
    <property type="match status" value="1"/>
</dbReference>
<keyword evidence="5" id="KW-1185">Reference proteome</keyword>
<organism evidence="4 5">
    <name type="scientific">Actinomycetospora succinea</name>
    <dbReference type="NCBI Taxonomy" id="663603"/>
    <lineage>
        <taxon>Bacteria</taxon>
        <taxon>Bacillati</taxon>
        <taxon>Actinomycetota</taxon>
        <taxon>Actinomycetes</taxon>
        <taxon>Pseudonocardiales</taxon>
        <taxon>Pseudonocardiaceae</taxon>
        <taxon>Actinomycetospora</taxon>
    </lineage>
</organism>
<proteinExistence type="predicted"/>
<dbReference type="UniPathway" id="UPA00539"/>
<dbReference type="Gene3D" id="1.10.10.1150">
    <property type="entry name" value="Coenzyme PQQ synthesis protein D (PqqD)"/>
    <property type="match status" value="1"/>
</dbReference>
<evidence type="ECO:0000313" key="4">
    <source>
        <dbReference type="EMBL" id="TDQ65698.1"/>
    </source>
</evidence>
<evidence type="ECO:0000256" key="2">
    <source>
        <dbReference type="ARBA" id="ARBA00011741"/>
    </source>
</evidence>
<dbReference type="Proteomes" id="UP000295705">
    <property type="component" value="Unassembled WGS sequence"/>
</dbReference>
<evidence type="ECO:0000313" key="5">
    <source>
        <dbReference type="Proteomes" id="UP000295705"/>
    </source>
</evidence>
<dbReference type="RefSeq" id="WP_133825018.1">
    <property type="nucleotide sequence ID" value="NZ_BAABHR010000013.1"/>
</dbReference>
<evidence type="ECO:0000256" key="3">
    <source>
        <dbReference type="ARBA" id="ARBA00022905"/>
    </source>
</evidence>
<accession>A0A4V3DB95</accession>
<gene>
    <name evidence="4" type="ORF">EV188_101950</name>
</gene>
<dbReference type="GO" id="GO:0048038">
    <property type="term" value="F:quinone binding"/>
    <property type="evidence" value="ECO:0007669"/>
    <property type="project" value="InterPro"/>
</dbReference>
<evidence type="ECO:0000256" key="1">
    <source>
        <dbReference type="ARBA" id="ARBA00004886"/>
    </source>
</evidence>